<gene>
    <name evidence="1" type="ORF">F5147DRAFT_820148</name>
</gene>
<organism evidence="1 2">
    <name type="scientific">Suillus discolor</name>
    <dbReference type="NCBI Taxonomy" id="1912936"/>
    <lineage>
        <taxon>Eukaryota</taxon>
        <taxon>Fungi</taxon>
        <taxon>Dikarya</taxon>
        <taxon>Basidiomycota</taxon>
        <taxon>Agaricomycotina</taxon>
        <taxon>Agaricomycetes</taxon>
        <taxon>Agaricomycetidae</taxon>
        <taxon>Boletales</taxon>
        <taxon>Suillineae</taxon>
        <taxon>Suillaceae</taxon>
        <taxon>Suillus</taxon>
    </lineage>
</organism>
<dbReference type="GeneID" id="64705921"/>
<protein>
    <submittedName>
        <fullName evidence="1">Uncharacterized protein</fullName>
    </submittedName>
</protein>
<dbReference type="EMBL" id="JABBWM010000008">
    <property type="protein sequence ID" value="KAG2115117.1"/>
    <property type="molecule type" value="Genomic_DNA"/>
</dbReference>
<comment type="caution">
    <text evidence="1">The sequence shown here is derived from an EMBL/GenBank/DDBJ whole genome shotgun (WGS) entry which is preliminary data.</text>
</comment>
<dbReference type="Proteomes" id="UP000823399">
    <property type="component" value="Unassembled WGS sequence"/>
</dbReference>
<reference evidence="1" key="1">
    <citation type="journal article" date="2020" name="New Phytol.">
        <title>Comparative genomics reveals dynamic genome evolution in host specialist ectomycorrhizal fungi.</title>
        <authorList>
            <person name="Lofgren L.A."/>
            <person name="Nguyen N.H."/>
            <person name="Vilgalys R."/>
            <person name="Ruytinx J."/>
            <person name="Liao H.L."/>
            <person name="Branco S."/>
            <person name="Kuo A."/>
            <person name="LaButti K."/>
            <person name="Lipzen A."/>
            <person name="Andreopoulos W."/>
            <person name="Pangilinan J."/>
            <person name="Riley R."/>
            <person name="Hundley H."/>
            <person name="Na H."/>
            <person name="Barry K."/>
            <person name="Grigoriev I.V."/>
            <person name="Stajich J.E."/>
            <person name="Kennedy P.G."/>
        </authorList>
    </citation>
    <scope>NUCLEOTIDE SEQUENCE</scope>
    <source>
        <strain evidence="1">FC423</strain>
    </source>
</reference>
<evidence type="ECO:0000313" key="1">
    <source>
        <dbReference type="EMBL" id="KAG2115117.1"/>
    </source>
</evidence>
<name>A0A9P7FDF7_9AGAM</name>
<dbReference type="AlphaFoldDB" id="A0A9P7FDF7"/>
<dbReference type="OrthoDB" id="3237761at2759"/>
<keyword evidence="2" id="KW-1185">Reference proteome</keyword>
<proteinExistence type="predicted"/>
<accession>A0A9P7FDF7</accession>
<evidence type="ECO:0000313" key="2">
    <source>
        <dbReference type="Proteomes" id="UP000823399"/>
    </source>
</evidence>
<sequence>MNAFPNGTRVLYCLSGGEIKYGTVQATNHMADGTQIVVVKVDGEGHAQLLWSIQPCKITHPFIFAIDSCTLVEEILGSIKVLGSAFQGRVACRVNRAWVGFVAEVKKPSTSLAINRGYIGVRGGFFRQRLVEKYYLESNEYTLNFGHQVPNTQLEIWGVISEAVFAPNVNTLTRMSQSSGVAMNPSYR</sequence>
<dbReference type="RefSeq" id="XP_041296834.1">
    <property type="nucleotide sequence ID" value="XM_041443662.1"/>
</dbReference>